<dbReference type="OrthoDB" id="8195120at2759"/>
<evidence type="ECO:0000256" key="1">
    <source>
        <dbReference type="SAM" id="MobiDB-lite"/>
    </source>
</evidence>
<accession>A0A0L7QT29</accession>
<keyword evidence="4" id="KW-1185">Reference proteome</keyword>
<feature type="region of interest" description="Disordered" evidence="1">
    <location>
        <begin position="259"/>
        <end position="299"/>
    </location>
</feature>
<proteinExistence type="predicted"/>
<evidence type="ECO:0000313" key="4">
    <source>
        <dbReference type="Proteomes" id="UP000053825"/>
    </source>
</evidence>
<reference evidence="3 4" key="1">
    <citation type="submission" date="2015-07" db="EMBL/GenBank/DDBJ databases">
        <title>The genome of Habropoda laboriosa.</title>
        <authorList>
            <person name="Pan H."/>
            <person name="Kapheim K."/>
        </authorList>
    </citation>
    <scope>NUCLEOTIDE SEQUENCE [LARGE SCALE GENOMIC DNA]</scope>
    <source>
        <strain evidence="3">0110345459</strain>
    </source>
</reference>
<evidence type="ECO:0000313" key="3">
    <source>
        <dbReference type="EMBL" id="KOC61808.1"/>
    </source>
</evidence>
<feature type="transmembrane region" description="Helical" evidence="2">
    <location>
        <begin position="364"/>
        <end position="386"/>
    </location>
</feature>
<name>A0A0L7QT29_9HYME</name>
<dbReference type="EMBL" id="KQ414755">
    <property type="protein sequence ID" value="KOC61808.1"/>
    <property type="molecule type" value="Genomic_DNA"/>
</dbReference>
<keyword evidence="2" id="KW-1133">Transmembrane helix</keyword>
<keyword evidence="2" id="KW-0812">Transmembrane</keyword>
<keyword evidence="2" id="KW-0472">Membrane</keyword>
<organism evidence="3 4">
    <name type="scientific">Habropoda laboriosa</name>
    <dbReference type="NCBI Taxonomy" id="597456"/>
    <lineage>
        <taxon>Eukaryota</taxon>
        <taxon>Metazoa</taxon>
        <taxon>Ecdysozoa</taxon>
        <taxon>Arthropoda</taxon>
        <taxon>Hexapoda</taxon>
        <taxon>Insecta</taxon>
        <taxon>Pterygota</taxon>
        <taxon>Neoptera</taxon>
        <taxon>Endopterygota</taxon>
        <taxon>Hymenoptera</taxon>
        <taxon>Apocrita</taxon>
        <taxon>Aculeata</taxon>
        <taxon>Apoidea</taxon>
        <taxon>Anthophila</taxon>
        <taxon>Apidae</taxon>
        <taxon>Habropoda</taxon>
    </lineage>
</organism>
<protein>
    <submittedName>
        <fullName evidence="3">Uncharacterized protein</fullName>
    </submittedName>
</protein>
<dbReference type="AlphaFoldDB" id="A0A0L7QT29"/>
<dbReference type="Proteomes" id="UP000053825">
    <property type="component" value="Unassembled WGS sequence"/>
</dbReference>
<gene>
    <name evidence="3" type="ORF">WH47_03065</name>
</gene>
<evidence type="ECO:0000256" key="2">
    <source>
        <dbReference type="SAM" id="Phobius"/>
    </source>
</evidence>
<feature type="compositionally biased region" description="Low complexity" evidence="1">
    <location>
        <begin position="282"/>
        <end position="299"/>
    </location>
</feature>
<sequence>MTAWTALEFAANAFSIDARKMLLVEQSSMFKSNYTRVITVIWARWDSVVAEESERSGWLEVVKVRTQYSNGLHPPPIEAKAQQDKQEKVSGTKGCKDLRFHCPTGKFDQIAWRIGSDQLQQSNKQGVHKRGGPGAKTLGVVECIKPAVSVPEDQQRLYQARKNAVARLLPRYFLNRPRPTGRINLFRKYVPLEGRYVWIGGGRKHRIERRKRSERQELDLGRRPALSEELHVDLRCFQIEATAATTAVAGSPLSWHIPRPSLVGRSERDSENGSWAHHLHPNSPSRGSTSSQGSTASTHSAASGTLLLTAANLANLAAIHPPTVTAPKEMDTASVASSTHFTVVNGLGRPTTVYRKSCCARNQLTVLVCTMSFLFMVGLLLGILYMESEYPLWRS</sequence>